<evidence type="ECO:0000313" key="8">
    <source>
        <dbReference type="Proteomes" id="UP000325333"/>
    </source>
</evidence>
<dbReference type="InterPro" id="IPR006016">
    <property type="entry name" value="UspA"/>
</dbReference>
<dbReference type="SUPFAM" id="SSF52402">
    <property type="entry name" value="Adenine nucleotide alpha hydrolases-like"/>
    <property type="match status" value="2"/>
</dbReference>
<protein>
    <submittedName>
        <fullName evidence="5">Universal stress protein</fullName>
    </submittedName>
</protein>
<dbReference type="Proteomes" id="UP000027186">
    <property type="component" value="Plasmid AbAZ39_p1"/>
</dbReference>
<dbReference type="OrthoDB" id="9804721at2"/>
<evidence type="ECO:0000313" key="7">
    <source>
        <dbReference type="Proteomes" id="UP000236268"/>
    </source>
</evidence>
<evidence type="ECO:0000313" key="4">
    <source>
        <dbReference type="EMBL" id="KAA1052971.1"/>
    </source>
</evidence>
<comment type="similarity">
    <text evidence="1">Belongs to the universal stress protein A family.</text>
</comment>
<dbReference type="PANTHER" id="PTHR46268">
    <property type="entry name" value="STRESS RESPONSE PROTEIN NHAX"/>
    <property type="match status" value="1"/>
</dbReference>
<evidence type="ECO:0000259" key="2">
    <source>
        <dbReference type="Pfam" id="PF00582"/>
    </source>
</evidence>
<sequence>MSIKDILIHVDPAPVSDGRLHLAADLARRYGAHMIGVGLGDTTAEGIFRTTLHGENLAGEWRPTTGTEESLASFVTCHARAADLVVLGQYASDLGMVLDSPEDVILACGRPVLMVPCAGHFERVGVTVLIAWNGGRESMRALHDTLPLLTMAAGVTVLSVDPDPDEDWGTDDVVQHLVRHGLNAKAETQSLIDLTPSEAVLSRTADLGADLIVMGAYGHSWMREVILGGMTQEILSTMTVPILMAH</sequence>
<dbReference type="Pfam" id="PF00582">
    <property type="entry name" value="Usp"/>
    <property type="match status" value="1"/>
</dbReference>
<dbReference type="KEGG" id="abq:ABAZ39_15980"/>
<dbReference type="PRINTS" id="PR01438">
    <property type="entry name" value="UNVRSLSTRESS"/>
</dbReference>
<dbReference type="PANTHER" id="PTHR46268:SF15">
    <property type="entry name" value="UNIVERSAL STRESS PROTEIN HP_0031"/>
    <property type="match status" value="1"/>
</dbReference>
<proteinExistence type="inferred from homology"/>
<evidence type="ECO:0000313" key="6">
    <source>
        <dbReference type="Proteomes" id="UP000027186"/>
    </source>
</evidence>
<accession>A0A2K1FT46</accession>
<dbReference type="CDD" id="cd00293">
    <property type="entry name" value="USP-like"/>
    <property type="match status" value="1"/>
</dbReference>
<geneLocation type="plasmid" evidence="3 6">
    <name>AbAZ39_p1</name>
</geneLocation>
<reference evidence="5 7" key="2">
    <citation type="submission" date="2018-01" db="EMBL/GenBank/DDBJ databases">
        <title>Whole genome sequence of Azospirillum brasilense REC3 isolated from strawberry roots.</title>
        <authorList>
            <person name="Fontana C.A."/>
            <person name="Salazar S.M."/>
            <person name="Bassi D."/>
            <person name="Puglisi E."/>
            <person name="Lovaisa N.C."/>
            <person name="Toffoli L.M."/>
            <person name="Pedraza R."/>
            <person name="Cocconcelli P.S."/>
        </authorList>
    </citation>
    <scope>NUCLEOTIDE SEQUENCE [LARGE SCALE GENOMIC DNA]</scope>
    <source>
        <strain evidence="5 7">REC3</strain>
        <plasmid evidence="5">p25unnamed</plasmid>
    </source>
</reference>
<dbReference type="EMBL" id="POWG01000042">
    <property type="protein sequence ID" value="PNQ95721.1"/>
    <property type="molecule type" value="Genomic_DNA"/>
</dbReference>
<evidence type="ECO:0000313" key="3">
    <source>
        <dbReference type="EMBL" id="AIB13444.1"/>
    </source>
</evidence>
<dbReference type="Proteomes" id="UP000325333">
    <property type="component" value="Unassembled WGS sequence"/>
</dbReference>
<feature type="domain" description="UspA" evidence="2">
    <location>
        <begin position="129"/>
        <end position="245"/>
    </location>
</feature>
<reference evidence="4 8" key="3">
    <citation type="submission" date="2019-07" db="EMBL/GenBank/DDBJ databases">
        <title>Genome sequencing of the stress-tolerant strain Azospirillum brasilense Az19.</title>
        <authorList>
            <person name="Maroniche G.A."/>
            <person name="Garcia J.E."/>
            <person name="Pagnussat L."/>
            <person name="Amenta M."/>
            <person name="Creus C.M."/>
        </authorList>
    </citation>
    <scope>NUCLEOTIDE SEQUENCE [LARGE SCALE GENOMIC DNA]</scope>
    <source>
        <strain evidence="4 8">Az19</strain>
    </source>
</reference>
<organism evidence="5 7">
    <name type="scientific">Azospirillum argentinense</name>
    <dbReference type="NCBI Taxonomy" id="2970906"/>
    <lineage>
        <taxon>Bacteria</taxon>
        <taxon>Pseudomonadati</taxon>
        <taxon>Pseudomonadota</taxon>
        <taxon>Alphaproteobacteria</taxon>
        <taxon>Rhodospirillales</taxon>
        <taxon>Azospirillaceae</taxon>
        <taxon>Azospirillum</taxon>
    </lineage>
</organism>
<dbReference type="AlphaFoldDB" id="A0A2K1FT46"/>
<dbReference type="Gene3D" id="3.40.50.12370">
    <property type="match status" value="1"/>
</dbReference>
<dbReference type="EMBL" id="VEWN01000018">
    <property type="protein sequence ID" value="KAA1052971.1"/>
    <property type="molecule type" value="Genomic_DNA"/>
</dbReference>
<dbReference type="Proteomes" id="UP000236268">
    <property type="component" value="Unassembled WGS sequence"/>
</dbReference>
<dbReference type="RefSeq" id="WP_040133923.1">
    <property type="nucleotide sequence ID" value="NZ_CP007794.1"/>
</dbReference>
<name>A0A2K1FT46_9PROT</name>
<dbReference type="InterPro" id="IPR006015">
    <property type="entry name" value="Universal_stress_UspA"/>
</dbReference>
<reference evidence="3 6" key="1">
    <citation type="journal article" date="2014" name="Genome Announc.">
        <title>Complete Genome Sequence of the Model Rhizosphere Strain Azospirillum brasilense Az39, Successfully Applied in Agriculture.</title>
        <authorList>
            <person name="Rivera D."/>
            <person name="Revale S."/>
            <person name="Molina R."/>
            <person name="Gualpa J."/>
            <person name="Puente M."/>
            <person name="Maroniche G."/>
            <person name="Paris G."/>
            <person name="Baker D."/>
            <person name="Clavijo B."/>
            <person name="McLay K."/>
            <person name="Spaepen S."/>
            <person name="Perticari A."/>
            <person name="Vazquez M."/>
            <person name="Wisniewski-Dye F."/>
            <person name="Watkins C."/>
            <person name="Martinez-Abarca F."/>
            <person name="Vanderleyden J."/>
            <person name="Cassan F."/>
        </authorList>
    </citation>
    <scope>NUCLEOTIDE SEQUENCE [LARGE SCALE GENOMIC DNA]</scope>
    <source>
        <strain evidence="3 6">Az39</strain>
        <plasmid evidence="3">AbAZ39_p1</plasmid>
    </source>
</reference>
<keyword evidence="5" id="KW-0614">Plasmid</keyword>
<evidence type="ECO:0000313" key="5">
    <source>
        <dbReference type="EMBL" id="PNQ95721.1"/>
    </source>
</evidence>
<gene>
    <name evidence="3" type="ORF">ABAZ39_15980</name>
    <name evidence="5" type="ORF">C1S70_27150</name>
    <name evidence="4" type="ORF">FH063_003167</name>
</gene>
<accession>A0A060DR86</accession>
<evidence type="ECO:0000256" key="1">
    <source>
        <dbReference type="ARBA" id="ARBA00008791"/>
    </source>
</evidence>
<geneLocation type="plasmid" evidence="5">
    <name>p25unnamed</name>
</geneLocation>
<dbReference type="EMBL" id="CP007794">
    <property type="protein sequence ID" value="AIB13444.1"/>
    <property type="molecule type" value="Genomic_DNA"/>
</dbReference>